<proteinExistence type="predicted"/>
<evidence type="ECO:0000256" key="4">
    <source>
        <dbReference type="ARBA" id="ARBA00030169"/>
    </source>
</evidence>
<keyword evidence="5" id="KW-0460">Magnesium</keyword>
<dbReference type="RefSeq" id="WP_176070844.1">
    <property type="nucleotide sequence ID" value="NZ_JABWMJ010000010.1"/>
</dbReference>
<dbReference type="PANTHER" id="PTHR33254">
    <property type="entry name" value="4-HYDROXY-4-METHYL-2-OXOGLUTARATE ALDOLASE 3-RELATED"/>
    <property type="match status" value="1"/>
</dbReference>
<organism evidence="6 7">
    <name type="scientific">Piscinibacter koreensis</name>
    <dbReference type="NCBI Taxonomy" id="2742824"/>
    <lineage>
        <taxon>Bacteria</taxon>
        <taxon>Pseudomonadati</taxon>
        <taxon>Pseudomonadota</taxon>
        <taxon>Betaproteobacteria</taxon>
        <taxon>Burkholderiales</taxon>
        <taxon>Sphaerotilaceae</taxon>
        <taxon>Piscinibacter</taxon>
    </lineage>
</organism>
<dbReference type="GO" id="GO:0046872">
    <property type="term" value="F:metal ion binding"/>
    <property type="evidence" value="ECO:0007669"/>
    <property type="project" value="UniProtKB-KW"/>
</dbReference>
<dbReference type="PANTHER" id="PTHR33254:SF4">
    <property type="entry name" value="4-HYDROXY-4-METHYL-2-OXOGLUTARATE ALDOLASE 3-RELATED"/>
    <property type="match status" value="1"/>
</dbReference>
<reference evidence="6 7" key="1">
    <citation type="submission" date="2020-06" db="EMBL/GenBank/DDBJ databases">
        <title>Schlegella sp. ID0723 isolated from air conditioner.</title>
        <authorList>
            <person name="Kim D.Y."/>
            <person name="Kim D.-U."/>
        </authorList>
    </citation>
    <scope>NUCLEOTIDE SEQUENCE [LARGE SCALE GENOMIC DNA]</scope>
    <source>
        <strain evidence="6 7">ID0723</strain>
    </source>
</reference>
<dbReference type="AlphaFoldDB" id="A0A7Y6NRI9"/>
<evidence type="ECO:0000256" key="1">
    <source>
        <dbReference type="ARBA" id="ARBA00001968"/>
    </source>
</evidence>
<dbReference type="InterPro" id="IPR005493">
    <property type="entry name" value="RraA/RraA-like"/>
</dbReference>
<dbReference type="InterPro" id="IPR036704">
    <property type="entry name" value="RraA/RraA-like_sf"/>
</dbReference>
<dbReference type="EMBL" id="JABWMJ010000010">
    <property type="protein sequence ID" value="NUZ08009.1"/>
    <property type="molecule type" value="Genomic_DNA"/>
</dbReference>
<gene>
    <name evidence="6" type="ORF">HQN59_19775</name>
</gene>
<comment type="cofactor">
    <cofactor evidence="1">
        <name>a divalent metal cation</name>
        <dbReference type="ChEBI" id="CHEBI:60240"/>
    </cofactor>
</comment>
<keyword evidence="7" id="KW-1185">Reference proteome</keyword>
<dbReference type="CDD" id="cd16841">
    <property type="entry name" value="RraA_family"/>
    <property type="match status" value="1"/>
</dbReference>
<dbReference type="Pfam" id="PF03737">
    <property type="entry name" value="RraA-like"/>
    <property type="match status" value="1"/>
</dbReference>
<feature type="binding site" evidence="5">
    <location>
        <position position="107"/>
    </location>
    <ligand>
        <name>Mg(2+)</name>
        <dbReference type="ChEBI" id="CHEBI:18420"/>
    </ligand>
</feature>
<dbReference type="SUPFAM" id="SSF89562">
    <property type="entry name" value="RraA-like"/>
    <property type="match status" value="1"/>
</dbReference>
<evidence type="ECO:0000256" key="3">
    <source>
        <dbReference type="ARBA" id="ARBA00029596"/>
    </source>
</evidence>
<comment type="cofactor">
    <cofactor evidence="5">
        <name>Mg(2+)</name>
        <dbReference type="ChEBI" id="CHEBI:18420"/>
    </cofactor>
</comment>
<feature type="binding site" evidence="5">
    <location>
        <position position="106"/>
    </location>
    <ligand>
        <name>substrate</name>
    </ligand>
</feature>
<comment type="caution">
    <text evidence="6">The sequence shown here is derived from an EMBL/GenBank/DDBJ whole genome shotgun (WGS) entry which is preliminary data.</text>
</comment>
<name>A0A7Y6NRI9_9BURK</name>
<keyword evidence="5" id="KW-0479">Metal-binding</keyword>
<evidence type="ECO:0000256" key="2">
    <source>
        <dbReference type="ARBA" id="ARBA00016549"/>
    </source>
</evidence>
<feature type="binding site" evidence="5">
    <location>
        <begin position="84"/>
        <end position="87"/>
    </location>
    <ligand>
        <name>substrate</name>
    </ligand>
</feature>
<accession>A0A7Y6NRI9</accession>
<protein>
    <recommendedName>
        <fullName evidence="2">Putative 4-hydroxy-4-methyl-2-oxoglutarate aldolase</fullName>
    </recommendedName>
    <alternativeName>
        <fullName evidence="3">Regulator of ribonuclease activity homolog</fullName>
    </alternativeName>
    <alternativeName>
        <fullName evidence="4">RraA-like protein</fullName>
    </alternativeName>
</protein>
<evidence type="ECO:0000313" key="7">
    <source>
        <dbReference type="Proteomes" id="UP000529637"/>
    </source>
</evidence>
<sequence>MNPVQPADFAEYAAATVYEAAGKAGEMAPHIRPVGDAHRLLGRAFTVRCWPSDGLAFMRAVEMAAPGDVLVIDGGGTDRSTVWGGSATIRAKYRGLAGVVTNGAVRDVATIRELGFPVWAAGICVRGGVANHPGWHNGVVSVGDVAVAAGDIVVADIDGVVVVPAGAAAEVLEKTRAQHAKERGADERLRNGGSYDDVLRWYQALSKPDS</sequence>
<evidence type="ECO:0000256" key="5">
    <source>
        <dbReference type="PIRSR" id="PIRSR605493-1"/>
    </source>
</evidence>
<dbReference type="Proteomes" id="UP000529637">
    <property type="component" value="Unassembled WGS sequence"/>
</dbReference>
<dbReference type="Gene3D" id="3.50.30.40">
    <property type="entry name" value="Ribonuclease E inhibitor RraA/RraA-like"/>
    <property type="match status" value="1"/>
</dbReference>
<evidence type="ECO:0000313" key="6">
    <source>
        <dbReference type="EMBL" id="NUZ08009.1"/>
    </source>
</evidence>